<keyword evidence="3" id="KW-1185">Reference proteome</keyword>
<gene>
    <name evidence="2" type="ORF">VT50_0216625</name>
</gene>
<protein>
    <submittedName>
        <fullName evidence="2">Uncharacterized protein</fullName>
    </submittedName>
</protein>
<dbReference type="EMBL" id="LAKD02000040">
    <property type="protein sequence ID" value="OPF79307.1"/>
    <property type="molecule type" value="Genomic_DNA"/>
</dbReference>
<feature type="compositionally biased region" description="Basic and acidic residues" evidence="1">
    <location>
        <begin position="38"/>
        <end position="53"/>
    </location>
</feature>
<proteinExistence type="predicted"/>
<accession>A0A1V4D4Q6</accession>
<dbReference type="Proteomes" id="UP000033615">
    <property type="component" value="Unassembled WGS sequence"/>
</dbReference>
<sequence>MPVPHSEALVPVQKDTQEWSMQWQLMCPACGTDSVENKDFSPDHEVATVHPDRDDYDSPLGTRGGYVRVDLTCGEGHGFAFIIGNHKGAEFVGVVARV</sequence>
<organism evidence="2 3">
    <name type="scientific">Streptomyces antioxidans</name>
    <dbReference type="NCBI Taxonomy" id="1507734"/>
    <lineage>
        <taxon>Bacteria</taxon>
        <taxon>Bacillati</taxon>
        <taxon>Actinomycetota</taxon>
        <taxon>Actinomycetes</taxon>
        <taxon>Kitasatosporales</taxon>
        <taxon>Streptomycetaceae</taxon>
        <taxon>Streptomyces</taxon>
    </lineage>
</organism>
<evidence type="ECO:0000256" key="1">
    <source>
        <dbReference type="SAM" id="MobiDB-lite"/>
    </source>
</evidence>
<dbReference type="AlphaFoldDB" id="A0A1V4D4Q6"/>
<reference evidence="2" key="1">
    <citation type="submission" date="2016-12" db="EMBL/GenBank/DDBJ databases">
        <title>Genome sequence of Streptomyces antioxidans MUSC 164.</title>
        <authorList>
            <person name="Lee L.-H."/>
            <person name="Ser H.-L."/>
        </authorList>
    </citation>
    <scope>NUCLEOTIDE SEQUENCE [LARGE SCALE GENOMIC DNA]</scope>
    <source>
        <strain evidence="2">MUSC 164</strain>
    </source>
</reference>
<name>A0A1V4D4Q6_9ACTN</name>
<comment type="caution">
    <text evidence="2">The sequence shown here is derived from an EMBL/GenBank/DDBJ whole genome shotgun (WGS) entry which is preliminary data.</text>
</comment>
<feature type="region of interest" description="Disordered" evidence="1">
    <location>
        <begin position="38"/>
        <end position="59"/>
    </location>
</feature>
<evidence type="ECO:0000313" key="2">
    <source>
        <dbReference type="EMBL" id="OPF79307.1"/>
    </source>
</evidence>
<evidence type="ECO:0000313" key="3">
    <source>
        <dbReference type="Proteomes" id="UP000033615"/>
    </source>
</evidence>